<organism evidence="5 6">
    <name type="scientific">Acrasis kona</name>
    <dbReference type="NCBI Taxonomy" id="1008807"/>
    <lineage>
        <taxon>Eukaryota</taxon>
        <taxon>Discoba</taxon>
        <taxon>Heterolobosea</taxon>
        <taxon>Tetramitia</taxon>
        <taxon>Eutetramitia</taxon>
        <taxon>Acrasidae</taxon>
        <taxon>Acrasis</taxon>
    </lineage>
</organism>
<feature type="domain" description="Deacetylase sirtuin-type" evidence="4">
    <location>
        <begin position="3"/>
        <end position="285"/>
    </location>
</feature>
<dbReference type="AlphaFoldDB" id="A0AAW2YJS0"/>
<accession>A0AAW2YJS0</accession>
<dbReference type="GO" id="GO:0005634">
    <property type="term" value="C:nucleus"/>
    <property type="evidence" value="ECO:0007669"/>
    <property type="project" value="TreeGrafter"/>
</dbReference>
<dbReference type="PROSITE" id="PS50305">
    <property type="entry name" value="SIRTUIN"/>
    <property type="match status" value="1"/>
</dbReference>
<dbReference type="PANTHER" id="PTHR11085">
    <property type="entry name" value="NAD-DEPENDENT PROTEIN DEACYLASE SIRTUIN-5, MITOCHONDRIAL-RELATED"/>
    <property type="match status" value="1"/>
</dbReference>
<sequence length="285" mass="32763">MSQLTEMSVIKRAAETLKRADYVLITAGAGLGVDSGLPDFRGVEGFWRAYPPMKQLNLRFEEMSTPRWFKEDPQLAWGFFGHRQNLYKTKDPHDGYHILKRIVDSKGPDSYFIHTSNVDGHFERCHGSIQHLQCTKRCDGIWGVQDHHEQKFPINVDPVTFRAQGELPKCPTCDALCRPNVLMFSDSYWNTEREEEQEAFRSEWLDKVLQQCKQGKKMAIIEIGAGKYVPTIRYLSENMARTTKGTLIRINVRESEMDRIESDSNISISLGGLEALTLIEKELFE</sequence>
<reference evidence="5 6" key="1">
    <citation type="submission" date="2024-03" db="EMBL/GenBank/DDBJ databases">
        <title>The Acrasis kona genome and developmental transcriptomes reveal deep origins of eukaryotic multicellular pathways.</title>
        <authorList>
            <person name="Sheikh S."/>
            <person name="Fu C.-J."/>
            <person name="Brown M.W."/>
            <person name="Baldauf S.L."/>
        </authorList>
    </citation>
    <scope>NUCLEOTIDE SEQUENCE [LARGE SCALE GENOMIC DNA]</scope>
    <source>
        <strain evidence="5 6">ATCC MYA-3509</strain>
    </source>
</reference>
<keyword evidence="2" id="KW-0520">NAD</keyword>
<evidence type="ECO:0000259" key="4">
    <source>
        <dbReference type="PROSITE" id="PS50305"/>
    </source>
</evidence>
<dbReference type="Pfam" id="PF02146">
    <property type="entry name" value="SIR2"/>
    <property type="match status" value="1"/>
</dbReference>
<comment type="caution">
    <text evidence="3">Lacks conserved residue(s) required for the propagation of feature annotation.</text>
</comment>
<dbReference type="InterPro" id="IPR026590">
    <property type="entry name" value="Ssirtuin_cat_dom"/>
</dbReference>
<keyword evidence="6" id="KW-1185">Reference proteome</keyword>
<evidence type="ECO:0000256" key="3">
    <source>
        <dbReference type="PROSITE-ProRule" id="PRU00236"/>
    </source>
</evidence>
<dbReference type="InterPro" id="IPR003000">
    <property type="entry name" value="Sirtuin"/>
</dbReference>
<dbReference type="SUPFAM" id="SSF52467">
    <property type="entry name" value="DHS-like NAD/FAD-binding domain"/>
    <property type="match status" value="1"/>
</dbReference>
<dbReference type="GO" id="GO:0070403">
    <property type="term" value="F:NAD+ binding"/>
    <property type="evidence" value="ECO:0007669"/>
    <property type="project" value="InterPro"/>
</dbReference>
<dbReference type="GO" id="GO:0017136">
    <property type="term" value="F:histone deacetylase activity, NAD-dependent"/>
    <property type="evidence" value="ECO:0007669"/>
    <property type="project" value="TreeGrafter"/>
</dbReference>
<dbReference type="InterPro" id="IPR029035">
    <property type="entry name" value="DHS-like_NAD/FAD-binding_dom"/>
</dbReference>
<dbReference type="PANTHER" id="PTHR11085:SF10">
    <property type="entry name" value="NAD-DEPENDENT PROTEIN DEACYLASE SIRTUIN-5, MITOCHONDRIAL-RELATED"/>
    <property type="match status" value="1"/>
</dbReference>
<keyword evidence="1" id="KW-0808">Transferase</keyword>
<dbReference type="Proteomes" id="UP001431209">
    <property type="component" value="Unassembled WGS sequence"/>
</dbReference>
<dbReference type="Gene3D" id="3.40.50.1220">
    <property type="entry name" value="TPP-binding domain"/>
    <property type="match status" value="1"/>
</dbReference>
<dbReference type="Gene3D" id="3.30.1600.10">
    <property type="entry name" value="SIR2/SIRT2 'Small Domain"/>
    <property type="match status" value="1"/>
</dbReference>
<evidence type="ECO:0000313" key="5">
    <source>
        <dbReference type="EMBL" id="KAL0477530.1"/>
    </source>
</evidence>
<comment type="caution">
    <text evidence="5">The sequence shown here is derived from an EMBL/GenBank/DDBJ whole genome shotgun (WGS) entry which is preliminary data.</text>
</comment>
<proteinExistence type="predicted"/>
<dbReference type="InterPro" id="IPR026591">
    <property type="entry name" value="Sirtuin_cat_small_dom_sf"/>
</dbReference>
<name>A0AAW2YJS0_9EUKA</name>
<evidence type="ECO:0000256" key="1">
    <source>
        <dbReference type="ARBA" id="ARBA00022679"/>
    </source>
</evidence>
<protein>
    <submittedName>
        <fullName evidence="5">NAD-dependent protein deacetylase sirtuin</fullName>
    </submittedName>
</protein>
<dbReference type="EMBL" id="JAOPGA020000191">
    <property type="protein sequence ID" value="KAL0477530.1"/>
    <property type="molecule type" value="Genomic_DNA"/>
</dbReference>
<evidence type="ECO:0000313" key="6">
    <source>
        <dbReference type="Proteomes" id="UP001431209"/>
    </source>
</evidence>
<evidence type="ECO:0000256" key="2">
    <source>
        <dbReference type="ARBA" id="ARBA00023027"/>
    </source>
</evidence>
<gene>
    <name evidence="5" type="ORF">AKO1_010860</name>
</gene>
<dbReference type="InterPro" id="IPR050134">
    <property type="entry name" value="NAD-dep_sirtuin_deacylases"/>
</dbReference>